<protein>
    <submittedName>
        <fullName evidence="2">Uncharacterized protein</fullName>
    </submittedName>
</protein>
<feature type="compositionally biased region" description="Low complexity" evidence="1">
    <location>
        <begin position="179"/>
        <end position="190"/>
    </location>
</feature>
<reference evidence="2" key="1">
    <citation type="submission" date="2020-02" db="EMBL/GenBank/DDBJ databases">
        <authorList>
            <person name="Meier V. D."/>
        </authorList>
    </citation>
    <scope>NUCLEOTIDE SEQUENCE</scope>
    <source>
        <strain evidence="2">AVDCRST_MAG79</strain>
    </source>
</reference>
<feature type="compositionally biased region" description="Basic residues" evidence="1">
    <location>
        <begin position="246"/>
        <end position="257"/>
    </location>
</feature>
<feature type="compositionally biased region" description="Basic residues" evidence="1">
    <location>
        <begin position="137"/>
        <end position="148"/>
    </location>
</feature>
<feature type="region of interest" description="Disordered" evidence="1">
    <location>
        <begin position="1"/>
        <end position="309"/>
    </location>
</feature>
<dbReference type="EMBL" id="CADCWC010000330">
    <property type="protein sequence ID" value="CAA9544898.1"/>
    <property type="molecule type" value="Genomic_DNA"/>
</dbReference>
<accession>A0A6J4UBG8</accession>
<sequence length="309" mass="33831">DPDAGPARGGGSAGRRACARRHTGVLRAGAAGRHGARGAPLGLTRDRHRHGRPTRRRRRLPVRVPAGRHGRLARARRRARARDGSDARRPRAATPPRPVRVPARGPQRSVLDLDDRRAGHLRAVLRPGPRRADRQRRPVHTRPRRHADGRRPTGRIGGRGHESRRLRGCPPVPGRRADPLAPRGRPAGAGARDRPGALRRGRARPDDDLDGHRRRRRRPSRPPGRPRVHERSCSDPSGDLPGRAARLLRARRGLRRVGRADHGRPATTRTGLVLPRRADPADPGRPALGAGRRSGREHLAVAGGPTPPM</sequence>
<feature type="compositionally biased region" description="Basic residues" evidence="1">
    <location>
        <begin position="46"/>
        <end position="80"/>
    </location>
</feature>
<feature type="compositionally biased region" description="Low complexity" evidence="1">
    <location>
        <begin position="26"/>
        <end position="43"/>
    </location>
</feature>
<feature type="non-terminal residue" evidence="2">
    <location>
        <position position="309"/>
    </location>
</feature>
<evidence type="ECO:0000313" key="2">
    <source>
        <dbReference type="EMBL" id="CAA9544898.1"/>
    </source>
</evidence>
<feature type="non-terminal residue" evidence="2">
    <location>
        <position position="1"/>
    </location>
</feature>
<organism evidence="2">
    <name type="scientific">uncultured Thermoleophilia bacterium</name>
    <dbReference type="NCBI Taxonomy" id="1497501"/>
    <lineage>
        <taxon>Bacteria</taxon>
        <taxon>Bacillati</taxon>
        <taxon>Actinomycetota</taxon>
        <taxon>Thermoleophilia</taxon>
        <taxon>environmental samples</taxon>
    </lineage>
</organism>
<dbReference type="AlphaFoldDB" id="A0A6J4UBG8"/>
<feature type="compositionally biased region" description="Basic residues" evidence="1">
    <location>
        <begin position="212"/>
        <end position="226"/>
    </location>
</feature>
<gene>
    <name evidence="2" type="ORF">AVDCRST_MAG79-2198</name>
</gene>
<name>A0A6J4UBG8_9ACTN</name>
<evidence type="ECO:0000256" key="1">
    <source>
        <dbReference type="SAM" id="MobiDB-lite"/>
    </source>
</evidence>
<proteinExistence type="predicted"/>